<evidence type="ECO:0000313" key="3">
    <source>
        <dbReference type="Proteomes" id="UP000182584"/>
    </source>
</evidence>
<dbReference type="AlphaFoldDB" id="A0A1H9R7Y4"/>
<gene>
    <name evidence="1" type="ORF">CPT75_10640</name>
    <name evidence="2" type="ORF">SAMN04487884_10973</name>
</gene>
<evidence type="ECO:0000313" key="1">
    <source>
        <dbReference type="EMBL" id="PWT29393.1"/>
    </source>
</evidence>
<dbReference type="EMBL" id="FOGJ01000009">
    <property type="protein sequence ID" value="SER68826.1"/>
    <property type="molecule type" value="Genomic_DNA"/>
</dbReference>
<evidence type="ECO:0000313" key="4">
    <source>
        <dbReference type="Proteomes" id="UP000245488"/>
    </source>
</evidence>
<keyword evidence="4" id="KW-1185">Reference proteome</keyword>
<accession>A0A1H9R7Y4</accession>
<proteinExistence type="predicted"/>
<evidence type="ECO:0000313" key="2">
    <source>
        <dbReference type="EMBL" id="SER68826.1"/>
    </source>
</evidence>
<reference evidence="1 4" key="2">
    <citation type="submission" date="2017-09" db="EMBL/GenBank/DDBJ databases">
        <title>High-quality draft genome sequence of Butyrivibrio fibrisolvens INBov1, isolated from cow rumen.</title>
        <authorList>
            <person name="Rodriguez Hernaez J."/>
            <person name="Rivarola M."/>
            <person name="Paniego N."/>
            <person name="Cravero S."/>
            <person name="Ceron Cucchi M."/>
            <person name="Martinez M.C."/>
        </authorList>
    </citation>
    <scope>NUCLEOTIDE SEQUENCE [LARGE SCALE GENOMIC DNA]</scope>
    <source>
        <strain evidence="1 4">INBov1</strain>
    </source>
</reference>
<dbReference type="Proteomes" id="UP000182584">
    <property type="component" value="Unassembled WGS sequence"/>
</dbReference>
<dbReference type="Proteomes" id="UP000245488">
    <property type="component" value="Chromosome"/>
</dbReference>
<sequence>MVKVRLQGTTCEIKRMKRCIERNKRIKVISVSDAFPNKGTKKYFRQYMDVMIDPNSEKKAVNQ</sequence>
<dbReference type="RefSeq" id="WP_027215733.1">
    <property type="nucleotide sequence ID" value="NZ_CM009896.1"/>
</dbReference>
<reference evidence="2 3" key="1">
    <citation type="submission" date="2016-10" db="EMBL/GenBank/DDBJ databases">
        <authorList>
            <person name="de Groot N.N."/>
        </authorList>
    </citation>
    <scope>NUCLEOTIDE SEQUENCE [LARGE SCALE GENOMIC DNA]</scope>
    <source>
        <strain evidence="2 3">AR40</strain>
    </source>
</reference>
<protein>
    <submittedName>
        <fullName evidence="2">Uncharacterized protein</fullName>
    </submittedName>
</protein>
<dbReference type="OrthoDB" id="2056067at2"/>
<dbReference type="EMBL" id="NXNG01000001">
    <property type="protein sequence ID" value="PWT29393.1"/>
    <property type="molecule type" value="Genomic_DNA"/>
</dbReference>
<name>A0A1H9R7Y4_BUTFI</name>
<organism evidence="2 3">
    <name type="scientific">Butyrivibrio fibrisolvens</name>
    <dbReference type="NCBI Taxonomy" id="831"/>
    <lineage>
        <taxon>Bacteria</taxon>
        <taxon>Bacillati</taxon>
        <taxon>Bacillota</taxon>
        <taxon>Clostridia</taxon>
        <taxon>Lachnospirales</taxon>
        <taxon>Lachnospiraceae</taxon>
        <taxon>Butyrivibrio</taxon>
    </lineage>
</organism>